<evidence type="ECO:0000256" key="2">
    <source>
        <dbReference type="ARBA" id="ARBA00023180"/>
    </source>
</evidence>
<keyword evidence="1" id="KW-0378">Hydrolase</keyword>
<evidence type="ECO:0000256" key="1">
    <source>
        <dbReference type="ARBA" id="ARBA00022801"/>
    </source>
</evidence>
<sequence length="205" mass="22203">MIASTGTSAQAATSAWRSLLSLVAGLAVALTLLTSHASALPGMSRSTAKSLTPLVGTKKFITAKDEYSFKGRRLTGRILHITDMHIDQFYKAHSDPKQACHRFNVDPSRNVAGPYGHLGIKCDAPVSLINATFDFLTASGLNDVDMVIYTGDTARHDWDKTELPRTAEQALEAHHIALDRMLNAFDTSKIPIITTIGNNDPLVSE</sequence>
<proteinExistence type="predicted"/>
<dbReference type="SUPFAM" id="SSF56300">
    <property type="entry name" value="Metallo-dependent phosphatases"/>
    <property type="match status" value="1"/>
</dbReference>
<evidence type="ECO:0000313" key="3">
    <source>
        <dbReference type="EMBL" id="RKO95837.1"/>
    </source>
</evidence>
<name>A0A4V1IT51_9FUNG</name>
<dbReference type="GO" id="GO:0000324">
    <property type="term" value="C:fungal-type vacuole"/>
    <property type="evidence" value="ECO:0007669"/>
    <property type="project" value="TreeGrafter"/>
</dbReference>
<protein>
    <submittedName>
        <fullName evidence="3">Uncharacterized protein</fullName>
    </submittedName>
</protein>
<dbReference type="Proteomes" id="UP000268535">
    <property type="component" value="Unassembled WGS sequence"/>
</dbReference>
<evidence type="ECO:0000313" key="4">
    <source>
        <dbReference type="Proteomes" id="UP000268535"/>
    </source>
</evidence>
<dbReference type="GO" id="GO:0005615">
    <property type="term" value="C:extracellular space"/>
    <property type="evidence" value="ECO:0007669"/>
    <property type="project" value="TreeGrafter"/>
</dbReference>
<dbReference type="AlphaFoldDB" id="A0A4V1IT51"/>
<dbReference type="GO" id="GO:0004309">
    <property type="term" value="F:exopolyphosphatase activity"/>
    <property type="evidence" value="ECO:0007669"/>
    <property type="project" value="TreeGrafter"/>
</dbReference>
<organism evidence="3 4">
    <name type="scientific">Caulochytrium protostelioides</name>
    <dbReference type="NCBI Taxonomy" id="1555241"/>
    <lineage>
        <taxon>Eukaryota</taxon>
        <taxon>Fungi</taxon>
        <taxon>Fungi incertae sedis</taxon>
        <taxon>Chytridiomycota</taxon>
        <taxon>Chytridiomycota incertae sedis</taxon>
        <taxon>Chytridiomycetes</taxon>
        <taxon>Caulochytriales</taxon>
        <taxon>Caulochytriaceae</taxon>
        <taxon>Caulochytrium</taxon>
    </lineage>
</organism>
<accession>A0A4V1IT51</accession>
<feature type="non-terminal residue" evidence="3">
    <location>
        <position position="205"/>
    </location>
</feature>
<dbReference type="PANTHER" id="PTHR10340">
    <property type="entry name" value="SPHINGOMYELIN PHOSPHODIESTERASE"/>
    <property type="match status" value="1"/>
</dbReference>
<keyword evidence="2" id="KW-0325">Glycoprotein</keyword>
<dbReference type="EMBL" id="ML010821">
    <property type="protein sequence ID" value="RKO95837.1"/>
    <property type="molecule type" value="Genomic_DNA"/>
</dbReference>
<dbReference type="GO" id="GO:0006798">
    <property type="term" value="P:polyphosphate catabolic process"/>
    <property type="evidence" value="ECO:0007669"/>
    <property type="project" value="TreeGrafter"/>
</dbReference>
<dbReference type="GO" id="GO:0008081">
    <property type="term" value="F:phosphoric diester hydrolase activity"/>
    <property type="evidence" value="ECO:0007669"/>
    <property type="project" value="TreeGrafter"/>
</dbReference>
<gene>
    <name evidence="3" type="ORF">CAUPRSCDRAFT_12464</name>
</gene>
<dbReference type="PANTHER" id="PTHR10340:SF55">
    <property type="entry name" value="ENDOPOLYPHOSPHATASE"/>
    <property type="match status" value="1"/>
</dbReference>
<dbReference type="GO" id="GO:0000298">
    <property type="term" value="F:endopolyphosphatase activity"/>
    <property type="evidence" value="ECO:0007669"/>
    <property type="project" value="TreeGrafter"/>
</dbReference>
<dbReference type="InterPro" id="IPR029052">
    <property type="entry name" value="Metallo-depent_PP-like"/>
</dbReference>
<reference evidence="4" key="1">
    <citation type="journal article" date="2018" name="Nat. Microbiol.">
        <title>Leveraging single-cell genomics to expand the fungal tree of life.</title>
        <authorList>
            <person name="Ahrendt S.R."/>
            <person name="Quandt C.A."/>
            <person name="Ciobanu D."/>
            <person name="Clum A."/>
            <person name="Salamov A."/>
            <person name="Andreopoulos B."/>
            <person name="Cheng J.F."/>
            <person name="Woyke T."/>
            <person name="Pelin A."/>
            <person name="Henrissat B."/>
            <person name="Reynolds N.K."/>
            <person name="Benny G.L."/>
            <person name="Smith M.E."/>
            <person name="James T.Y."/>
            <person name="Grigoriev I.V."/>
        </authorList>
    </citation>
    <scope>NUCLEOTIDE SEQUENCE [LARGE SCALE GENOMIC DNA]</scope>
    <source>
        <strain evidence="4">ATCC 52028</strain>
    </source>
</reference>